<reference evidence="2 3" key="1">
    <citation type="submission" date="2021-01" db="EMBL/GenBank/DDBJ databases">
        <title>Chromosome-level genome assembly of a human fungal pathogen reveals clustering of transcriptionally co-regulated genes.</title>
        <authorList>
            <person name="Voorhies M."/>
            <person name="Cohen S."/>
            <person name="Shea T.P."/>
            <person name="Petrus S."/>
            <person name="Munoz J.F."/>
            <person name="Poplawski S."/>
            <person name="Goldman W.E."/>
            <person name="Michael T."/>
            <person name="Cuomo C.A."/>
            <person name="Sil A."/>
            <person name="Beyhan S."/>
        </authorList>
    </citation>
    <scope>NUCLEOTIDE SEQUENCE [LARGE SCALE GENOMIC DNA]</scope>
    <source>
        <strain evidence="2 3">G184AR</strain>
    </source>
</reference>
<keyword evidence="1" id="KW-0472">Membrane</keyword>
<dbReference type="EMBL" id="JAEVHI010000006">
    <property type="protein sequence ID" value="KAG5288767.1"/>
    <property type="molecule type" value="Genomic_DNA"/>
</dbReference>
<keyword evidence="1" id="KW-0812">Transmembrane</keyword>
<keyword evidence="1" id="KW-1133">Transmembrane helix</keyword>
<dbReference type="VEuPathDB" id="FungiDB:I7I52_12358"/>
<comment type="caution">
    <text evidence="2">The sequence shown here is derived from an EMBL/GenBank/DDBJ whole genome shotgun (WGS) entry which is preliminary data.</text>
</comment>
<organism evidence="2 3">
    <name type="scientific">Ajellomyces capsulatus</name>
    <name type="common">Darling's disease fungus</name>
    <name type="synonym">Histoplasma capsulatum</name>
    <dbReference type="NCBI Taxonomy" id="5037"/>
    <lineage>
        <taxon>Eukaryota</taxon>
        <taxon>Fungi</taxon>
        <taxon>Dikarya</taxon>
        <taxon>Ascomycota</taxon>
        <taxon>Pezizomycotina</taxon>
        <taxon>Eurotiomycetes</taxon>
        <taxon>Eurotiomycetidae</taxon>
        <taxon>Onygenales</taxon>
        <taxon>Ajellomycetaceae</taxon>
        <taxon>Histoplasma</taxon>
    </lineage>
</organism>
<dbReference type="Proteomes" id="UP000670092">
    <property type="component" value="Unassembled WGS sequence"/>
</dbReference>
<accession>A0A8H8CT40</accession>
<evidence type="ECO:0000313" key="3">
    <source>
        <dbReference type="Proteomes" id="UP000670092"/>
    </source>
</evidence>
<sequence>MPNDSGHCSVDWFDRYSSLLRIKAARGCLLICILFPHCLAISLSGFLFLFLVFRFAVLTLKAYRAPGEPPLSCSCFTCFQTSLFSVIHHPSRII</sequence>
<proteinExistence type="predicted"/>
<dbReference type="AlphaFoldDB" id="A0A8H8CT40"/>
<evidence type="ECO:0000313" key="2">
    <source>
        <dbReference type="EMBL" id="KAG5288767.1"/>
    </source>
</evidence>
<name>A0A8H8CT40_AJECA</name>
<evidence type="ECO:0000256" key="1">
    <source>
        <dbReference type="SAM" id="Phobius"/>
    </source>
</evidence>
<protein>
    <submittedName>
        <fullName evidence="2">Uncharacterized protein</fullName>
    </submittedName>
</protein>
<gene>
    <name evidence="2" type="ORF">I7I52_12358</name>
</gene>
<feature type="transmembrane region" description="Helical" evidence="1">
    <location>
        <begin position="28"/>
        <end position="53"/>
    </location>
</feature>